<gene>
    <name evidence="3" type="primary">ku</name>
    <name evidence="6" type="ORF">E1269_27755</name>
</gene>
<keyword evidence="2 3" id="KW-0233">DNA recombination</keyword>
<dbReference type="Pfam" id="PF02735">
    <property type="entry name" value="Ku"/>
    <property type="match status" value="1"/>
</dbReference>
<dbReference type="SMART" id="SM00559">
    <property type="entry name" value="Ku78"/>
    <property type="match status" value="1"/>
</dbReference>
<evidence type="ECO:0000313" key="6">
    <source>
        <dbReference type="EMBL" id="TDD99031.1"/>
    </source>
</evidence>
<evidence type="ECO:0000256" key="4">
    <source>
        <dbReference type="SAM" id="MobiDB-lite"/>
    </source>
</evidence>
<dbReference type="SUPFAM" id="SSF100939">
    <property type="entry name" value="SPOC domain-like"/>
    <property type="match status" value="1"/>
</dbReference>
<dbReference type="Proteomes" id="UP000294739">
    <property type="component" value="Unassembled WGS sequence"/>
</dbReference>
<sequence>MARSIWKGYISFGLVSIPVAMYSATDEHEVDFHQFQRGTSDRIRYKRVNERTGREVDYEDIVKGHDVGGGEHVIVEPDELTDIAPGKSRSLDIAQFVDLADVDPMLFQKSYYLGPADEENTSSYALLRAALEKTNRAAVATFVMRSKEYLAAIRASDKVLVLETMYFADEIRDAAKTVGNLPDARAGRKQLQMAVDLIDAMTEPWKPEAYHDTYTERVKELVDAKREGEEVVVESAPAATEVSDLVTALQESVEAAKKSRGGKSGGAKKRAGTKSGGTRTSKGRKTTKKKAAA</sequence>
<dbReference type="InterPro" id="IPR006164">
    <property type="entry name" value="DNA_bd_Ku70/Ku80"/>
</dbReference>
<comment type="subunit">
    <text evidence="3">Homodimer. Interacts with LigD.</text>
</comment>
<feature type="compositionally biased region" description="Basic residues" evidence="4">
    <location>
        <begin position="258"/>
        <end position="272"/>
    </location>
</feature>
<feature type="domain" description="Ku" evidence="5">
    <location>
        <begin position="53"/>
        <end position="182"/>
    </location>
</feature>
<reference evidence="6 7" key="1">
    <citation type="submission" date="2019-03" db="EMBL/GenBank/DDBJ databases">
        <title>Draft genome sequences of novel Actinobacteria.</title>
        <authorList>
            <person name="Sahin N."/>
            <person name="Ay H."/>
            <person name="Saygin H."/>
        </authorList>
    </citation>
    <scope>NUCLEOTIDE SEQUENCE [LARGE SCALE GENOMIC DNA]</scope>
    <source>
        <strain evidence="6 7">5K138</strain>
    </source>
</reference>
<dbReference type="FunFam" id="2.40.290.10:FF:000004">
    <property type="entry name" value="Non-homologous end joining protein Ku"/>
    <property type="match status" value="1"/>
</dbReference>
<dbReference type="PANTHER" id="PTHR41251">
    <property type="entry name" value="NON-HOMOLOGOUS END JOINING PROTEIN KU"/>
    <property type="match status" value="1"/>
</dbReference>
<dbReference type="OrthoDB" id="9795084at2"/>
<proteinExistence type="inferred from homology"/>
<keyword evidence="3" id="KW-0227">DNA damage</keyword>
<organism evidence="6 7">
    <name type="scientific">Jiangella asiatica</name>
    <dbReference type="NCBI Taxonomy" id="2530372"/>
    <lineage>
        <taxon>Bacteria</taxon>
        <taxon>Bacillati</taxon>
        <taxon>Actinomycetota</taxon>
        <taxon>Actinomycetes</taxon>
        <taxon>Jiangellales</taxon>
        <taxon>Jiangellaceae</taxon>
        <taxon>Jiangella</taxon>
    </lineage>
</organism>
<evidence type="ECO:0000256" key="1">
    <source>
        <dbReference type="ARBA" id="ARBA00023125"/>
    </source>
</evidence>
<dbReference type="PIRSF" id="PIRSF006493">
    <property type="entry name" value="Prok_Ku"/>
    <property type="match status" value="1"/>
</dbReference>
<keyword evidence="1 3" id="KW-0238">DNA-binding</keyword>
<protein>
    <recommendedName>
        <fullName evidence="3">Non-homologous end joining protein Ku</fullName>
    </recommendedName>
</protein>
<feature type="compositionally biased region" description="Basic residues" evidence="4">
    <location>
        <begin position="281"/>
        <end position="293"/>
    </location>
</feature>
<dbReference type="GO" id="GO:0006303">
    <property type="term" value="P:double-strand break repair via nonhomologous end joining"/>
    <property type="evidence" value="ECO:0007669"/>
    <property type="project" value="UniProtKB-UniRule"/>
</dbReference>
<evidence type="ECO:0000259" key="5">
    <source>
        <dbReference type="SMART" id="SM00559"/>
    </source>
</evidence>
<dbReference type="GO" id="GO:0006310">
    <property type="term" value="P:DNA recombination"/>
    <property type="evidence" value="ECO:0007669"/>
    <property type="project" value="UniProtKB-KW"/>
</dbReference>
<dbReference type="NCBIfam" id="TIGR02772">
    <property type="entry name" value="Ku_bact"/>
    <property type="match status" value="1"/>
</dbReference>
<name>A0A4R5CG05_9ACTN</name>
<evidence type="ECO:0000313" key="7">
    <source>
        <dbReference type="Proteomes" id="UP000294739"/>
    </source>
</evidence>
<comment type="function">
    <text evidence="3">With LigD forms a non-homologous end joining (NHEJ) DNA repair enzyme, which repairs dsDNA breaks with reduced fidelity. Binds linear dsDNA with 5'- and 3'- overhangs but not closed circular dsDNA nor ssDNA. Recruits and stimulates the ligase activity of LigD.</text>
</comment>
<dbReference type="InterPro" id="IPR016194">
    <property type="entry name" value="SPOC-like_C_dom_sf"/>
</dbReference>
<dbReference type="GO" id="GO:0003690">
    <property type="term" value="F:double-stranded DNA binding"/>
    <property type="evidence" value="ECO:0007669"/>
    <property type="project" value="UniProtKB-UniRule"/>
</dbReference>
<dbReference type="InterPro" id="IPR009187">
    <property type="entry name" value="Prok_Ku"/>
</dbReference>
<dbReference type="CDD" id="cd00789">
    <property type="entry name" value="KU_like"/>
    <property type="match status" value="1"/>
</dbReference>
<dbReference type="HAMAP" id="MF_01875">
    <property type="entry name" value="Prokaryotic_Ku"/>
    <property type="match status" value="1"/>
</dbReference>
<comment type="similarity">
    <text evidence="3">Belongs to the prokaryotic Ku family.</text>
</comment>
<comment type="caution">
    <text evidence="6">The sequence shown here is derived from an EMBL/GenBank/DDBJ whole genome shotgun (WGS) entry which is preliminary data.</text>
</comment>
<dbReference type="RefSeq" id="WP_131900735.1">
    <property type="nucleotide sequence ID" value="NZ_SMKZ01000061.1"/>
</dbReference>
<dbReference type="AlphaFoldDB" id="A0A4R5CG05"/>
<feature type="region of interest" description="Disordered" evidence="4">
    <location>
        <begin position="253"/>
        <end position="293"/>
    </location>
</feature>
<dbReference type="InParanoid" id="A0A4R5CG05"/>
<dbReference type="PANTHER" id="PTHR41251:SF1">
    <property type="entry name" value="NON-HOMOLOGOUS END JOINING PROTEIN KU"/>
    <property type="match status" value="1"/>
</dbReference>
<dbReference type="Gene3D" id="2.40.290.10">
    <property type="match status" value="1"/>
</dbReference>
<keyword evidence="7" id="KW-1185">Reference proteome</keyword>
<dbReference type="EMBL" id="SMKZ01000061">
    <property type="protein sequence ID" value="TDD99031.1"/>
    <property type="molecule type" value="Genomic_DNA"/>
</dbReference>
<keyword evidence="3" id="KW-0234">DNA repair</keyword>
<evidence type="ECO:0000256" key="2">
    <source>
        <dbReference type="ARBA" id="ARBA00023172"/>
    </source>
</evidence>
<accession>A0A4R5CG05</accession>
<evidence type="ECO:0000256" key="3">
    <source>
        <dbReference type="HAMAP-Rule" id="MF_01875"/>
    </source>
</evidence>